<dbReference type="GO" id="GO:0005694">
    <property type="term" value="C:chromosome"/>
    <property type="evidence" value="ECO:0007669"/>
    <property type="project" value="UniProtKB-SubCell"/>
</dbReference>
<gene>
    <name evidence="14" type="ORF">NEZAVI_LOCUS13211</name>
</gene>
<dbReference type="GO" id="GO:0034244">
    <property type="term" value="P:negative regulation of transcription elongation by RNA polymerase II"/>
    <property type="evidence" value="ECO:0007669"/>
    <property type="project" value="TreeGrafter"/>
</dbReference>
<evidence type="ECO:0000256" key="6">
    <source>
        <dbReference type="ARBA" id="ARBA00022491"/>
    </source>
</evidence>
<feature type="compositionally biased region" description="Polar residues" evidence="12">
    <location>
        <begin position="231"/>
        <end position="260"/>
    </location>
</feature>
<evidence type="ECO:0000256" key="7">
    <source>
        <dbReference type="ARBA" id="ARBA00022884"/>
    </source>
</evidence>
<evidence type="ECO:0000256" key="4">
    <source>
        <dbReference type="ARBA" id="ARBA00014464"/>
    </source>
</evidence>
<reference evidence="14" key="1">
    <citation type="submission" date="2022-01" db="EMBL/GenBank/DDBJ databases">
        <authorList>
            <person name="King R."/>
        </authorList>
    </citation>
    <scope>NUCLEOTIDE SEQUENCE</scope>
</reference>
<evidence type="ECO:0000256" key="8">
    <source>
        <dbReference type="ARBA" id="ARBA00023015"/>
    </source>
</evidence>
<evidence type="ECO:0000313" key="14">
    <source>
        <dbReference type="EMBL" id="CAH1404890.1"/>
    </source>
</evidence>
<keyword evidence="15" id="KW-1185">Reference proteome</keyword>
<dbReference type="SUPFAM" id="SSF54928">
    <property type="entry name" value="RNA-binding domain, RBD"/>
    <property type="match status" value="1"/>
</dbReference>
<comment type="subcellular location">
    <subcellularLocation>
        <location evidence="2">Chromosome</location>
    </subcellularLocation>
    <subcellularLocation>
        <location evidence="1">Nucleus</location>
    </subcellularLocation>
</comment>
<dbReference type="PROSITE" id="PS50102">
    <property type="entry name" value="RRM"/>
    <property type="match status" value="1"/>
</dbReference>
<dbReference type="InterPro" id="IPR033102">
    <property type="entry name" value="NELFE"/>
</dbReference>
<evidence type="ECO:0000256" key="10">
    <source>
        <dbReference type="ARBA" id="ARBA00023242"/>
    </source>
</evidence>
<proteinExistence type="inferred from homology"/>
<dbReference type="GO" id="GO:0003723">
    <property type="term" value="F:RNA binding"/>
    <property type="evidence" value="ECO:0007669"/>
    <property type="project" value="UniProtKB-UniRule"/>
</dbReference>
<keyword evidence="9" id="KW-0804">Transcription</keyword>
<evidence type="ECO:0000256" key="9">
    <source>
        <dbReference type="ARBA" id="ARBA00023163"/>
    </source>
</evidence>
<evidence type="ECO:0000256" key="5">
    <source>
        <dbReference type="ARBA" id="ARBA00022454"/>
    </source>
</evidence>
<keyword evidence="5" id="KW-0158">Chromosome</keyword>
<organism evidence="14 15">
    <name type="scientific">Nezara viridula</name>
    <name type="common">Southern green stink bug</name>
    <name type="synonym">Cimex viridulus</name>
    <dbReference type="NCBI Taxonomy" id="85310"/>
    <lineage>
        <taxon>Eukaryota</taxon>
        <taxon>Metazoa</taxon>
        <taxon>Ecdysozoa</taxon>
        <taxon>Arthropoda</taxon>
        <taxon>Hexapoda</taxon>
        <taxon>Insecta</taxon>
        <taxon>Pterygota</taxon>
        <taxon>Neoptera</taxon>
        <taxon>Paraneoptera</taxon>
        <taxon>Hemiptera</taxon>
        <taxon>Heteroptera</taxon>
        <taxon>Panheteroptera</taxon>
        <taxon>Pentatomomorpha</taxon>
        <taxon>Pentatomoidea</taxon>
        <taxon>Pentatomidae</taxon>
        <taxon>Pentatominae</taxon>
        <taxon>Nezara</taxon>
    </lineage>
</organism>
<feature type="domain" description="RRM" evidence="13">
    <location>
        <begin position="154"/>
        <end position="224"/>
    </location>
</feature>
<dbReference type="Gene3D" id="3.30.70.330">
    <property type="match status" value="1"/>
</dbReference>
<keyword evidence="6" id="KW-0678">Repressor</keyword>
<dbReference type="GO" id="GO:0032021">
    <property type="term" value="C:NELF complex"/>
    <property type="evidence" value="ECO:0007669"/>
    <property type="project" value="InterPro"/>
</dbReference>
<dbReference type="PANTHER" id="PTHR17250:SF0">
    <property type="entry name" value="NEGATIVE ELONGATION FACTOR E"/>
    <property type="match status" value="1"/>
</dbReference>
<feature type="region of interest" description="Disordered" evidence="12">
    <location>
        <begin position="28"/>
        <end position="54"/>
    </location>
</feature>
<evidence type="ECO:0000256" key="2">
    <source>
        <dbReference type="ARBA" id="ARBA00004286"/>
    </source>
</evidence>
<dbReference type="Pfam" id="PF00076">
    <property type="entry name" value="RRM_1"/>
    <property type="match status" value="1"/>
</dbReference>
<dbReference type="InterPro" id="IPR000504">
    <property type="entry name" value="RRM_dom"/>
</dbReference>
<evidence type="ECO:0000313" key="15">
    <source>
        <dbReference type="Proteomes" id="UP001152798"/>
    </source>
</evidence>
<dbReference type="InterPro" id="IPR035979">
    <property type="entry name" value="RBD_domain_sf"/>
</dbReference>
<name>A0A9P0MUG7_NEZVI</name>
<evidence type="ECO:0000256" key="1">
    <source>
        <dbReference type="ARBA" id="ARBA00004123"/>
    </source>
</evidence>
<dbReference type="OrthoDB" id="378874at2759"/>
<keyword evidence="7 11" id="KW-0694">RNA-binding</keyword>
<evidence type="ECO:0000259" key="13">
    <source>
        <dbReference type="PROSITE" id="PS50102"/>
    </source>
</evidence>
<evidence type="ECO:0000256" key="3">
    <source>
        <dbReference type="ARBA" id="ARBA00006120"/>
    </source>
</evidence>
<feature type="compositionally biased region" description="Basic and acidic residues" evidence="12">
    <location>
        <begin position="37"/>
        <end position="54"/>
    </location>
</feature>
<evidence type="ECO:0000256" key="12">
    <source>
        <dbReference type="SAM" id="MobiDB-lite"/>
    </source>
</evidence>
<dbReference type="AlphaFoldDB" id="A0A9P0MUG7"/>
<dbReference type="InterPro" id="IPR012677">
    <property type="entry name" value="Nucleotide-bd_a/b_plait_sf"/>
</dbReference>
<protein>
    <recommendedName>
        <fullName evidence="4">Negative elongation factor E</fullName>
    </recommendedName>
</protein>
<feature type="region of interest" description="Disordered" evidence="12">
    <location>
        <begin position="225"/>
        <end position="264"/>
    </location>
</feature>
<evidence type="ECO:0000256" key="11">
    <source>
        <dbReference type="PROSITE-ProRule" id="PRU00176"/>
    </source>
</evidence>
<comment type="similarity">
    <text evidence="3">Belongs to the RRM NELF-E family.</text>
</comment>
<sequence>MVYLHIPANFTEEEMMLQAKYEKLKRKKKALQNLKAPRQEPERTTPIKRPQMEARDAREIAKKLIRSGAIAAIQKAPKRDEQAGFKRPRGLERKLERTVSGYQPFSATLQEEDDMMKHRCKQEVYEPIIPIARRDDRPEKPIHSTSHTETRTGNTVFVRGYSITKELLEKTFSQCGAIINITMEVEKDRGFVTFAEATSAEKAINDLHGSVAGQSKLSVTYARRQPYVPPSNDSSPASKVGSTWQAAANNHVQKGSNSDNRVPVSYEELCH</sequence>
<keyword evidence="10" id="KW-0539">Nucleus</keyword>
<dbReference type="SMART" id="SM00360">
    <property type="entry name" value="RRM"/>
    <property type="match status" value="1"/>
</dbReference>
<dbReference type="PANTHER" id="PTHR17250">
    <property type="entry name" value="NEGATIVE ELONGATION FACTOR E"/>
    <property type="match status" value="1"/>
</dbReference>
<keyword evidence="8" id="KW-0805">Transcription regulation</keyword>
<accession>A0A9P0MUG7</accession>
<dbReference type="Proteomes" id="UP001152798">
    <property type="component" value="Chromosome 6"/>
</dbReference>
<dbReference type="EMBL" id="OV725082">
    <property type="protein sequence ID" value="CAH1404890.1"/>
    <property type="molecule type" value="Genomic_DNA"/>
</dbReference>